<keyword evidence="8" id="KW-1185">Reference proteome</keyword>
<proteinExistence type="predicted"/>
<gene>
    <name evidence="7" type="ORF">EV194_110113</name>
</gene>
<protein>
    <submittedName>
        <fullName evidence="7">Heterodisulfide reductase subunit A</fullName>
    </submittedName>
</protein>
<keyword evidence="3" id="KW-0560">Oxidoreductase</keyword>
<dbReference type="Pfam" id="PF07992">
    <property type="entry name" value="Pyr_redox_2"/>
    <property type="match status" value="1"/>
</dbReference>
<evidence type="ECO:0000313" key="7">
    <source>
        <dbReference type="EMBL" id="TCO07110.1"/>
    </source>
</evidence>
<feature type="domain" description="FAD/NAD(P)-binding" evidence="6">
    <location>
        <begin position="6"/>
        <end position="114"/>
    </location>
</feature>
<evidence type="ECO:0000256" key="2">
    <source>
        <dbReference type="ARBA" id="ARBA00022723"/>
    </source>
</evidence>
<keyword evidence="1" id="KW-0004">4Fe-4S</keyword>
<reference evidence="7 8" key="1">
    <citation type="submission" date="2019-03" db="EMBL/GenBank/DDBJ databases">
        <title>Genomic Encyclopedia of Type Strains, Phase IV (KMG-IV): sequencing the most valuable type-strain genomes for metagenomic binning, comparative biology and taxonomic classification.</title>
        <authorList>
            <person name="Goeker M."/>
        </authorList>
    </citation>
    <scope>NUCLEOTIDE SEQUENCE [LARGE SCALE GENOMIC DNA]</scope>
    <source>
        <strain evidence="7 8">DSM 24179</strain>
    </source>
</reference>
<comment type="caution">
    <text evidence="7">The sequence shown here is derived from an EMBL/GenBank/DDBJ whole genome shotgun (WGS) entry which is preliminary data.</text>
</comment>
<dbReference type="InterPro" id="IPR023753">
    <property type="entry name" value="FAD/NAD-binding_dom"/>
</dbReference>
<dbReference type="PANTHER" id="PTHR43498:SF1">
    <property type="entry name" value="COB--COM HETERODISULFIDE REDUCTASE IRON-SULFUR SUBUNIT A"/>
    <property type="match status" value="1"/>
</dbReference>
<evidence type="ECO:0000259" key="6">
    <source>
        <dbReference type="Pfam" id="PF07992"/>
    </source>
</evidence>
<dbReference type="PRINTS" id="PR00419">
    <property type="entry name" value="ADXRDTASE"/>
</dbReference>
<dbReference type="OrthoDB" id="9758544at2"/>
<dbReference type="InterPro" id="IPR039650">
    <property type="entry name" value="HdrA-like"/>
</dbReference>
<organism evidence="7 8">
    <name type="scientific">Natronoflexus pectinivorans</name>
    <dbReference type="NCBI Taxonomy" id="682526"/>
    <lineage>
        <taxon>Bacteria</taxon>
        <taxon>Pseudomonadati</taxon>
        <taxon>Bacteroidota</taxon>
        <taxon>Bacteroidia</taxon>
        <taxon>Marinilabiliales</taxon>
        <taxon>Marinilabiliaceae</taxon>
        <taxon>Natronoflexus</taxon>
    </lineage>
</organism>
<keyword evidence="4" id="KW-0408">Iron</keyword>
<dbReference type="Proteomes" id="UP000295221">
    <property type="component" value="Unassembled WGS sequence"/>
</dbReference>
<dbReference type="Gene3D" id="3.50.50.60">
    <property type="entry name" value="FAD/NAD(P)-binding domain"/>
    <property type="match status" value="1"/>
</dbReference>
<dbReference type="InterPro" id="IPR036188">
    <property type="entry name" value="FAD/NAD-bd_sf"/>
</dbReference>
<evidence type="ECO:0000256" key="3">
    <source>
        <dbReference type="ARBA" id="ARBA00023002"/>
    </source>
</evidence>
<evidence type="ECO:0000256" key="5">
    <source>
        <dbReference type="ARBA" id="ARBA00023014"/>
    </source>
</evidence>
<evidence type="ECO:0000256" key="4">
    <source>
        <dbReference type="ARBA" id="ARBA00023004"/>
    </source>
</evidence>
<name>A0A4R2GFW4_9BACT</name>
<evidence type="ECO:0000256" key="1">
    <source>
        <dbReference type="ARBA" id="ARBA00022485"/>
    </source>
</evidence>
<dbReference type="SUPFAM" id="SSF51905">
    <property type="entry name" value="FAD/NAD(P)-binding domain"/>
    <property type="match status" value="1"/>
</dbReference>
<dbReference type="EMBL" id="SLWK01000010">
    <property type="protein sequence ID" value="TCO07110.1"/>
    <property type="molecule type" value="Genomic_DNA"/>
</dbReference>
<dbReference type="GO" id="GO:0051539">
    <property type="term" value="F:4 iron, 4 sulfur cluster binding"/>
    <property type="evidence" value="ECO:0007669"/>
    <property type="project" value="UniProtKB-KW"/>
</dbReference>
<accession>A0A4R2GFW4</accession>
<dbReference type="PANTHER" id="PTHR43498">
    <property type="entry name" value="FERREDOXIN:COB-COM HETERODISULFIDE REDUCTASE SUBUNIT A"/>
    <property type="match status" value="1"/>
</dbReference>
<dbReference type="GO" id="GO:0046872">
    <property type="term" value="F:metal ion binding"/>
    <property type="evidence" value="ECO:0007669"/>
    <property type="project" value="UniProtKB-KW"/>
</dbReference>
<keyword evidence="2" id="KW-0479">Metal-binding</keyword>
<dbReference type="GO" id="GO:0016491">
    <property type="term" value="F:oxidoreductase activity"/>
    <property type="evidence" value="ECO:0007669"/>
    <property type="project" value="UniProtKB-KW"/>
</dbReference>
<sequence>MQQPTVSIIGAGPAGLNAAISLAKMEIRVNLFEKQVKPGGQLSHWHTLFPDMYDAKTLLKSTINEISHPHIKLYTTVNIRQIKRQNNQWIISSDGNQEFISDAVIITSGFNLFDATKKEEYGYGIYPQVITSLELEQMFNGRREWPFSKDIEAPKAGFVHCVGSRDTKCGNNWCSKVCCVKAVKQAIEFKKQFPKAEVSCFYMDLRMFGKGYEELYMKAQVDFNIQFIRGRLSEASPSNGNKVHVKAEDTLMNRPLKQNLDMLVLMVGMTPAIWLNQHAERIDFEKPKFKQGFINPVENYQSTIYQNTPGVFAAGTCKGPASLIDVIQDAKATAFEVFAYLKKEKQNVEILEKTT</sequence>
<dbReference type="AlphaFoldDB" id="A0A4R2GFW4"/>
<dbReference type="RefSeq" id="WP_132434443.1">
    <property type="nucleotide sequence ID" value="NZ_SLWK01000010.1"/>
</dbReference>
<evidence type="ECO:0000313" key="8">
    <source>
        <dbReference type="Proteomes" id="UP000295221"/>
    </source>
</evidence>
<keyword evidence="5" id="KW-0411">Iron-sulfur</keyword>